<accession>A0A2I0SVD4</accession>
<gene>
    <name evidence="5" type="ORF">CW362_05765</name>
</gene>
<dbReference type="Pfam" id="PF00892">
    <property type="entry name" value="EamA"/>
    <property type="match status" value="2"/>
</dbReference>
<dbReference type="SUPFAM" id="SSF103481">
    <property type="entry name" value="Multidrug resistance efflux transporter EmrE"/>
    <property type="match status" value="2"/>
</dbReference>
<feature type="transmembrane region" description="Helical" evidence="3">
    <location>
        <begin position="40"/>
        <end position="61"/>
    </location>
</feature>
<feature type="transmembrane region" description="Helical" evidence="3">
    <location>
        <begin position="225"/>
        <end position="248"/>
    </location>
</feature>
<evidence type="ECO:0000313" key="6">
    <source>
        <dbReference type="Proteomes" id="UP000236178"/>
    </source>
</evidence>
<feature type="transmembrane region" description="Helical" evidence="3">
    <location>
        <begin position="98"/>
        <end position="119"/>
    </location>
</feature>
<feature type="domain" description="EamA" evidence="4">
    <location>
        <begin position="11"/>
        <end position="141"/>
    </location>
</feature>
<reference evidence="5 6" key="1">
    <citation type="submission" date="2017-12" db="EMBL/GenBank/DDBJ databases">
        <title>Streptomyces populusis sp. nov., a novel endophytic actinobacterium isolated from stems of Populus adenopoda Maxim.</title>
        <authorList>
            <person name="Wang Z."/>
        </authorList>
    </citation>
    <scope>NUCLEOTIDE SEQUENCE [LARGE SCALE GENOMIC DNA]</scope>
    <source>
        <strain evidence="5 6">A249</strain>
    </source>
</reference>
<dbReference type="AlphaFoldDB" id="A0A2I0SVD4"/>
<comment type="caution">
    <text evidence="5">The sequence shown here is derived from an EMBL/GenBank/DDBJ whole genome shotgun (WGS) entry which is preliminary data.</text>
</comment>
<evidence type="ECO:0000313" key="5">
    <source>
        <dbReference type="EMBL" id="PKT73860.1"/>
    </source>
</evidence>
<feature type="transmembrane region" description="Helical" evidence="3">
    <location>
        <begin position="73"/>
        <end position="92"/>
    </location>
</feature>
<keyword evidence="3" id="KW-1133">Transmembrane helix</keyword>
<feature type="transmembrane region" description="Helical" evidence="3">
    <location>
        <begin position="128"/>
        <end position="147"/>
    </location>
</feature>
<dbReference type="Gene3D" id="1.10.3730.20">
    <property type="match status" value="1"/>
</dbReference>
<feature type="transmembrane region" description="Helical" evidence="3">
    <location>
        <begin position="196"/>
        <end position="213"/>
    </location>
</feature>
<feature type="transmembrane region" description="Helical" evidence="3">
    <location>
        <begin position="12"/>
        <end position="34"/>
    </location>
</feature>
<protein>
    <submittedName>
        <fullName evidence="5">EamA family transporter</fullName>
    </submittedName>
</protein>
<name>A0A2I0SVD4_9ACTN</name>
<dbReference type="PANTHER" id="PTHR22911:SF102">
    <property type="entry name" value="MEMBRANE PROTEIN"/>
    <property type="match status" value="1"/>
</dbReference>
<dbReference type="Proteomes" id="UP000236178">
    <property type="component" value="Unassembled WGS sequence"/>
</dbReference>
<dbReference type="EMBL" id="PJOS01000007">
    <property type="protein sequence ID" value="PKT73860.1"/>
    <property type="molecule type" value="Genomic_DNA"/>
</dbReference>
<evidence type="ECO:0000256" key="2">
    <source>
        <dbReference type="SAM" id="MobiDB-lite"/>
    </source>
</evidence>
<proteinExistence type="inferred from homology"/>
<dbReference type="PANTHER" id="PTHR22911">
    <property type="entry name" value="ACYL-MALONYL CONDENSING ENZYME-RELATED"/>
    <property type="match status" value="1"/>
</dbReference>
<dbReference type="GO" id="GO:0016020">
    <property type="term" value="C:membrane"/>
    <property type="evidence" value="ECO:0007669"/>
    <property type="project" value="InterPro"/>
</dbReference>
<feature type="domain" description="EamA" evidence="4">
    <location>
        <begin position="158"/>
        <end position="294"/>
    </location>
</feature>
<feature type="region of interest" description="Disordered" evidence="2">
    <location>
        <begin position="318"/>
        <end position="356"/>
    </location>
</feature>
<dbReference type="RefSeq" id="WP_103548266.1">
    <property type="nucleotide sequence ID" value="NZ_KZ626846.1"/>
</dbReference>
<feature type="transmembrane region" description="Helical" evidence="3">
    <location>
        <begin position="153"/>
        <end position="175"/>
    </location>
</feature>
<dbReference type="InterPro" id="IPR000620">
    <property type="entry name" value="EamA_dom"/>
</dbReference>
<evidence type="ECO:0000259" key="4">
    <source>
        <dbReference type="Pfam" id="PF00892"/>
    </source>
</evidence>
<evidence type="ECO:0000256" key="1">
    <source>
        <dbReference type="ARBA" id="ARBA00007362"/>
    </source>
</evidence>
<organism evidence="5 6">
    <name type="scientific">Streptomyces populi</name>
    <dbReference type="NCBI Taxonomy" id="2058924"/>
    <lineage>
        <taxon>Bacteria</taxon>
        <taxon>Bacillati</taxon>
        <taxon>Actinomycetota</taxon>
        <taxon>Actinomycetes</taxon>
        <taxon>Kitasatosporales</taxon>
        <taxon>Streptomycetaceae</taxon>
        <taxon>Streptomyces</taxon>
    </lineage>
</organism>
<dbReference type="InterPro" id="IPR037185">
    <property type="entry name" value="EmrE-like"/>
</dbReference>
<keyword evidence="3" id="KW-0472">Membrane</keyword>
<keyword evidence="6" id="KW-1185">Reference proteome</keyword>
<sequence>MTSATAVENKGAVQLTAAMMLSGTLGVFVVESGASPFDVVFFRVLFGALALGGYALARGYFRGHGFTPRTLGLAALGGVFIVFNWVLLFQSYENTSISVATVVYHTQPFYVVLLGALLFRERLTAAKAGWIALAFVGLVLVAGVSPADFAHGGAYLTGVGQALLAALLYGLSTLVTMGVPPRVEQRGSVTGVRPHLVALVQVVVGIPLLLPFADFGAMRGTGADWGWLIGLGVVHTGLMYVLMYAAYAKLPTAKIAVLAFTYPAVAMVMDWAVYGHHIGLVQALGVPLIVTASLKVTLSGKTESARSVMARRIAENASLTPADRTPRTPVAGPAPRTAAHEPEAASRPARRAASTA</sequence>
<comment type="similarity">
    <text evidence="1">Belongs to the EamA transporter family.</text>
</comment>
<dbReference type="OrthoDB" id="9814238at2"/>
<feature type="transmembrane region" description="Helical" evidence="3">
    <location>
        <begin position="255"/>
        <end position="274"/>
    </location>
</feature>
<feature type="transmembrane region" description="Helical" evidence="3">
    <location>
        <begin position="280"/>
        <end position="298"/>
    </location>
</feature>
<feature type="compositionally biased region" description="Low complexity" evidence="2">
    <location>
        <begin position="345"/>
        <end position="356"/>
    </location>
</feature>
<keyword evidence="3" id="KW-0812">Transmembrane</keyword>
<evidence type="ECO:0000256" key="3">
    <source>
        <dbReference type="SAM" id="Phobius"/>
    </source>
</evidence>